<accession>A0A097ERE6</accession>
<evidence type="ECO:0000256" key="1">
    <source>
        <dbReference type="SAM" id="SignalP"/>
    </source>
</evidence>
<organism evidence="2 3">
    <name type="scientific">Candidatus Francisella endociliophora</name>
    <dbReference type="NCBI Taxonomy" id="653937"/>
    <lineage>
        <taxon>Bacteria</taxon>
        <taxon>Pseudomonadati</taxon>
        <taxon>Pseudomonadota</taxon>
        <taxon>Gammaproteobacteria</taxon>
        <taxon>Thiotrichales</taxon>
        <taxon>Francisellaceae</taxon>
        <taxon>Francisella</taxon>
    </lineage>
</organism>
<proteinExistence type="predicted"/>
<feature type="chain" id="PRO_5001934944" evidence="1">
    <location>
        <begin position="21"/>
        <end position="555"/>
    </location>
</feature>
<dbReference type="eggNOG" id="COG4886">
    <property type="taxonomic scope" value="Bacteria"/>
</dbReference>
<dbReference type="HOGENOM" id="CLU_503221_0_0_6"/>
<dbReference type="AlphaFoldDB" id="A0A097ERE6"/>
<keyword evidence="3" id="KW-1185">Reference proteome</keyword>
<dbReference type="KEGG" id="frf:LO80_09195"/>
<dbReference type="EMBL" id="CP009574">
    <property type="protein sequence ID" value="AIT10129.1"/>
    <property type="molecule type" value="Genomic_DNA"/>
</dbReference>
<name>A0A097ERE6_9GAMM</name>
<evidence type="ECO:0000313" key="3">
    <source>
        <dbReference type="Proteomes" id="UP000029672"/>
    </source>
</evidence>
<reference evidence="2 3" key="1">
    <citation type="submission" date="2014-10" db="EMBL/GenBank/DDBJ databases">
        <title>Whole genome sequence of Francisella endociliophora strain FSC1006, isolated from a laboratory culture of the marine ciliate Euplotes raikovi.</title>
        <authorList>
            <person name="Granberg M."/>
            <person name="Backman S."/>
            <person name="Lundmark E."/>
            <person name="Nilsson E."/>
            <person name="Karlsson E."/>
            <person name="Thelaus J."/>
            <person name="Ohrman C."/>
            <person name="Larkeryd A."/>
            <person name="Stenberg P."/>
        </authorList>
    </citation>
    <scope>NUCLEOTIDE SEQUENCE [LARGE SCALE GENOMIC DNA]</scope>
    <source>
        <strain evidence="2 3">FSC1006</strain>
    </source>
</reference>
<keyword evidence="1" id="KW-0732">Signal</keyword>
<protein>
    <submittedName>
        <fullName evidence="2">Uncharacterized protein</fullName>
    </submittedName>
</protein>
<sequence length="555" mass="61615">MKKKILTSVLLVSLVGSAFATKPIMHLQKLREQNKNLEAGNNFISPGSGYSSDAQTLGQQICFAFTDTDKSAGEAVFDLDSVYSFKEIENKFAAGASASAGIGAFGGGFAIDYLKAMKDTDLSYSLNYFNYATNKVRVNLDLSEGGLTPIGDTLYNNVFDKFGVSCGNEIITAYQTGAMLLFGINLKFHNHSDLETFKAKAHASFGNIFNASGYIEKIARENNIDGKVSISAYQIGGKPERLAEILSKDPDKGGYYALTCSMQNMDRCIKAAEGVLDYAGSKETHATDGFSKQYDLSKDENLEPFGIAFADTMDIELIGLDEPDTLVTPQVKEARKKLENDLKENEYYKEHLGAIINGYPVKLDDQYKEKLEDLYTKADDNVNTLTNPVSGGIQCFTKPYKCISVAQDLESKLKPITDEEITDSLESIKYNIKSNSNRWLPGLFVPNGLRGSNIVNYEYIQDTSLGFPNAWRYTYPKIHISGDTLSFDAMGNPMDDKGRWQNNDKTTFKGTLISNNTYKGPFKWRTIGDTINVQTLINPYYFTPYNSDMDKNSDK</sequence>
<dbReference type="RefSeq" id="WP_040010503.1">
    <property type="nucleotide sequence ID" value="NZ_CP009574.1"/>
</dbReference>
<gene>
    <name evidence="2" type="ORF">LO80_09195</name>
</gene>
<feature type="signal peptide" evidence="1">
    <location>
        <begin position="1"/>
        <end position="20"/>
    </location>
</feature>
<dbReference type="STRING" id="1547445.LO80_09195"/>
<dbReference type="Proteomes" id="UP000029672">
    <property type="component" value="Chromosome"/>
</dbReference>
<evidence type="ECO:0000313" key="2">
    <source>
        <dbReference type="EMBL" id="AIT10129.1"/>
    </source>
</evidence>
<dbReference type="OrthoDB" id="6300942at2"/>